<feature type="domain" description="Glycosyltransferase 2-like" evidence="1">
    <location>
        <begin position="8"/>
        <end position="119"/>
    </location>
</feature>
<dbReference type="Proteomes" id="UP000244729">
    <property type="component" value="Chromosome"/>
</dbReference>
<protein>
    <submittedName>
        <fullName evidence="2">Glycosyltransferase family 2 protein</fullName>
    </submittedName>
</protein>
<gene>
    <name evidence="2" type="ORF">DCE93_12070</name>
</gene>
<accession>A0A2S0WYK6</accession>
<dbReference type="InterPro" id="IPR001173">
    <property type="entry name" value="Glyco_trans_2-like"/>
</dbReference>
<dbReference type="RefSeq" id="WP_108596093.1">
    <property type="nucleotide sequence ID" value="NZ_CP028913.1"/>
</dbReference>
<dbReference type="PANTHER" id="PTHR43179">
    <property type="entry name" value="RHAMNOSYLTRANSFERASE WBBL"/>
    <property type="match status" value="1"/>
</dbReference>
<dbReference type="Pfam" id="PF00535">
    <property type="entry name" value="Glycos_transf_2"/>
    <property type="match status" value="1"/>
</dbReference>
<dbReference type="EMBL" id="CP028913">
    <property type="protein sequence ID" value="AWB96294.1"/>
    <property type="molecule type" value="Genomic_DNA"/>
</dbReference>
<dbReference type="Gene3D" id="3.90.550.10">
    <property type="entry name" value="Spore Coat Polysaccharide Biosynthesis Protein SpsA, Chain A"/>
    <property type="match status" value="1"/>
</dbReference>
<dbReference type="OrthoDB" id="9771846at2"/>
<evidence type="ECO:0000259" key="1">
    <source>
        <dbReference type="Pfam" id="PF00535"/>
    </source>
</evidence>
<keyword evidence="2" id="KW-0808">Transferase</keyword>
<keyword evidence="3" id="KW-1185">Reference proteome</keyword>
<organism evidence="2 3">
    <name type="scientific">Agromyces badenianii</name>
    <dbReference type="NCBI Taxonomy" id="2080742"/>
    <lineage>
        <taxon>Bacteria</taxon>
        <taxon>Bacillati</taxon>
        <taxon>Actinomycetota</taxon>
        <taxon>Actinomycetes</taxon>
        <taxon>Micrococcales</taxon>
        <taxon>Microbacteriaceae</taxon>
        <taxon>Agromyces</taxon>
    </lineage>
</organism>
<sequence length="308" mass="33436">MTEPSIAICVVTYNSADLIEEFVGSLAAGAIGTDWHLVVADNASADGTIAELERWAPDATVVEVGENRGYAAGVNAAVRAAGPRDAYLIVNADVRLSAGCLAVLYARLSPEIGIAVPRLLDAEGELIWSLRREPTLARAWADALVGAERVGASPVFGEIVTDRRLYDAARSTDWAEGSTQLVSSACWAACGDWDESYFLYSEETEFDLRARDLGFATWYEPRATAIHLEGGSADSPRQWSLLVANRVRLFRARNGPAATAVFWLATVVRESTRTLLGKRASRAAIQDLLSPRRLRQTRSPEWLGGVRV</sequence>
<dbReference type="AlphaFoldDB" id="A0A2S0WYK6"/>
<dbReference type="GO" id="GO:0016740">
    <property type="term" value="F:transferase activity"/>
    <property type="evidence" value="ECO:0007669"/>
    <property type="project" value="UniProtKB-KW"/>
</dbReference>
<evidence type="ECO:0000313" key="2">
    <source>
        <dbReference type="EMBL" id="AWB96294.1"/>
    </source>
</evidence>
<name>A0A2S0WYK6_9MICO</name>
<dbReference type="SUPFAM" id="SSF53448">
    <property type="entry name" value="Nucleotide-diphospho-sugar transferases"/>
    <property type="match status" value="1"/>
</dbReference>
<reference evidence="2 3" key="1">
    <citation type="submission" date="2018-04" db="EMBL/GenBank/DDBJ databases">
        <authorList>
            <person name="Li J."/>
        </authorList>
    </citation>
    <scope>NUCLEOTIDE SEQUENCE [LARGE SCALE GENOMIC DNA]</scope>
    <source>
        <strain evidence="3">30A</strain>
    </source>
</reference>
<dbReference type="KEGG" id="agm:DCE93_12070"/>
<proteinExistence type="predicted"/>
<dbReference type="InterPro" id="IPR029044">
    <property type="entry name" value="Nucleotide-diphossugar_trans"/>
</dbReference>
<evidence type="ECO:0000313" key="3">
    <source>
        <dbReference type="Proteomes" id="UP000244729"/>
    </source>
</evidence>
<dbReference type="PANTHER" id="PTHR43179:SF7">
    <property type="entry name" value="RHAMNOSYLTRANSFERASE WBBL"/>
    <property type="match status" value="1"/>
</dbReference>